<dbReference type="InterPro" id="IPR000182">
    <property type="entry name" value="GNAT_dom"/>
</dbReference>
<dbReference type="OrthoDB" id="9789603at2"/>
<dbReference type="PANTHER" id="PTHR43877">
    <property type="entry name" value="AMINOALKYLPHOSPHONATE N-ACETYLTRANSFERASE-RELATED-RELATED"/>
    <property type="match status" value="1"/>
</dbReference>
<sequence>MPVRVAEPGDLAAVVALIEHEDAVMDPSEVHIGDAHRRAFAAIASDPRNELLVLEDEELGVVGCLHLTRIPGLGHGGAERAQLEAVRVRPDLRGRGLGRHLVTAAIARARDQGCTLVQLTSNKRRADAHRFYTSLGFDRSHEGFKLDLTRTDAPA</sequence>
<dbReference type="PROSITE" id="PS51186">
    <property type="entry name" value="GNAT"/>
    <property type="match status" value="1"/>
</dbReference>
<evidence type="ECO:0000259" key="3">
    <source>
        <dbReference type="PROSITE" id="PS51186"/>
    </source>
</evidence>
<evidence type="ECO:0000313" key="4">
    <source>
        <dbReference type="EMBL" id="MQY02662.1"/>
    </source>
</evidence>
<dbReference type="CDD" id="cd04301">
    <property type="entry name" value="NAT_SF"/>
    <property type="match status" value="1"/>
</dbReference>
<dbReference type="InterPro" id="IPR050832">
    <property type="entry name" value="Bact_Acetyltransf"/>
</dbReference>
<gene>
    <name evidence="4" type="primary">phnO_1</name>
    <name evidence="4" type="ORF">ACRB68_06950</name>
</gene>
<protein>
    <submittedName>
        <fullName evidence="4">Aminoalkylphosphonate N-acetyltransferase</fullName>
        <ecNumber evidence="4">2.3.1.-</ecNumber>
    </submittedName>
</protein>
<reference evidence="4 5" key="1">
    <citation type="submission" date="2019-10" db="EMBL/GenBank/DDBJ databases">
        <title>Actinomadura rubteroloni sp. nov. and Actinomadura macrotermitis sp. nov., isolated from the gut of fungus growing-termite Macrotermes natalensis.</title>
        <authorList>
            <person name="Benndorf R."/>
            <person name="Martin K."/>
            <person name="Kuefner M."/>
            <person name="De Beer W."/>
            <person name="Kaster A.-K."/>
            <person name="Vollmers J."/>
            <person name="Poulsen M."/>
            <person name="Beemelmanns C."/>
        </authorList>
    </citation>
    <scope>NUCLEOTIDE SEQUENCE [LARGE SCALE GENOMIC DNA]</scope>
    <source>
        <strain evidence="4 5">RB68</strain>
    </source>
</reference>
<feature type="domain" description="N-acetyltransferase" evidence="3">
    <location>
        <begin position="1"/>
        <end position="155"/>
    </location>
</feature>
<evidence type="ECO:0000256" key="1">
    <source>
        <dbReference type="ARBA" id="ARBA00022679"/>
    </source>
</evidence>
<dbReference type="RefSeq" id="WP_153530787.1">
    <property type="nucleotide sequence ID" value="NZ_WEGH01000001.1"/>
</dbReference>
<keyword evidence="2 4" id="KW-0012">Acyltransferase</keyword>
<dbReference type="Pfam" id="PF00583">
    <property type="entry name" value="Acetyltransf_1"/>
    <property type="match status" value="1"/>
</dbReference>
<evidence type="ECO:0000313" key="5">
    <source>
        <dbReference type="Proteomes" id="UP000487268"/>
    </source>
</evidence>
<keyword evidence="1 4" id="KW-0808">Transferase</keyword>
<comment type="caution">
    <text evidence="4">The sequence shown here is derived from an EMBL/GenBank/DDBJ whole genome shotgun (WGS) entry which is preliminary data.</text>
</comment>
<dbReference type="AlphaFoldDB" id="A0A7K0BP79"/>
<dbReference type="SUPFAM" id="SSF55729">
    <property type="entry name" value="Acyl-CoA N-acyltransferases (Nat)"/>
    <property type="match status" value="1"/>
</dbReference>
<evidence type="ECO:0000256" key="2">
    <source>
        <dbReference type="ARBA" id="ARBA00023315"/>
    </source>
</evidence>
<dbReference type="Gene3D" id="3.40.630.30">
    <property type="match status" value="1"/>
</dbReference>
<dbReference type="GO" id="GO:0016747">
    <property type="term" value="F:acyltransferase activity, transferring groups other than amino-acyl groups"/>
    <property type="evidence" value="ECO:0007669"/>
    <property type="project" value="InterPro"/>
</dbReference>
<dbReference type="InterPro" id="IPR016181">
    <property type="entry name" value="Acyl_CoA_acyltransferase"/>
</dbReference>
<dbReference type="Proteomes" id="UP000487268">
    <property type="component" value="Unassembled WGS sequence"/>
</dbReference>
<accession>A0A7K0BP79</accession>
<dbReference type="EMBL" id="WEGH01000001">
    <property type="protein sequence ID" value="MQY02662.1"/>
    <property type="molecule type" value="Genomic_DNA"/>
</dbReference>
<dbReference type="EC" id="2.3.1.-" evidence="4"/>
<proteinExistence type="predicted"/>
<keyword evidence="5" id="KW-1185">Reference proteome</keyword>
<organism evidence="4 5">
    <name type="scientific">Actinomadura macrotermitis</name>
    <dbReference type="NCBI Taxonomy" id="2585200"/>
    <lineage>
        <taxon>Bacteria</taxon>
        <taxon>Bacillati</taxon>
        <taxon>Actinomycetota</taxon>
        <taxon>Actinomycetes</taxon>
        <taxon>Streptosporangiales</taxon>
        <taxon>Thermomonosporaceae</taxon>
        <taxon>Actinomadura</taxon>
    </lineage>
</organism>
<name>A0A7K0BP79_9ACTN</name>